<feature type="domain" description="DUF3291" evidence="1">
    <location>
        <begin position="192"/>
        <end position="227"/>
    </location>
</feature>
<dbReference type="RefSeq" id="WP_213944128.1">
    <property type="nucleotide sequence ID" value="NZ_JAHCMY010000001.1"/>
</dbReference>
<reference evidence="2 3" key="1">
    <citation type="submission" date="2021-05" db="EMBL/GenBank/DDBJ databases">
        <authorList>
            <person name="Zhang Z.D."/>
            <person name="Osman G."/>
        </authorList>
    </citation>
    <scope>NUCLEOTIDE SEQUENCE [LARGE SCALE GENOMIC DNA]</scope>
    <source>
        <strain evidence="2 3">KCTC 32217</strain>
    </source>
</reference>
<sequence>MPQQPVPTSRIAKNPDHNRLKTMSKSLVSFSFFNFPFAQKWWALRQMQHSDLEVPGASFAKLLGSGGGSGFSIKPDFGTYVIMCIWDSAEKAKAWESTDLFSTFASKSHSHQTHWMSCLQSYGCWEDGNPFQNYEMAAYTDGPVFALTRASIDKTKLLAFWRNVPVTTKALYDSPGLIFAKGIGQFPLVEQATFSQWKDLESMKNFAYQSDHKQVLKMANKEGWFREDLFARFIPVDINDL</sequence>
<comment type="caution">
    <text evidence="2">The sequence shown here is derived from an EMBL/GenBank/DDBJ whole genome shotgun (WGS) entry which is preliminary data.</text>
</comment>
<accession>A0AAP2CHD8</accession>
<dbReference type="AlphaFoldDB" id="A0AAP2CHD8"/>
<evidence type="ECO:0000313" key="2">
    <source>
        <dbReference type="EMBL" id="MBS9523271.1"/>
    </source>
</evidence>
<dbReference type="Pfam" id="PF11695">
    <property type="entry name" value="DUF3291"/>
    <property type="match status" value="1"/>
</dbReference>
<dbReference type="Proteomes" id="UP001319104">
    <property type="component" value="Unassembled WGS sequence"/>
</dbReference>
<organism evidence="2 3">
    <name type="scientific">Litoribacter ruber</name>
    <dbReference type="NCBI Taxonomy" id="702568"/>
    <lineage>
        <taxon>Bacteria</taxon>
        <taxon>Pseudomonadati</taxon>
        <taxon>Bacteroidota</taxon>
        <taxon>Cytophagia</taxon>
        <taxon>Cytophagales</taxon>
        <taxon>Cyclobacteriaceae</taxon>
        <taxon>Litoribacter</taxon>
    </lineage>
</organism>
<protein>
    <submittedName>
        <fullName evidence="2">DUF3291 domain-containing protein</fullName>
    </submittedName>
</protein>
<keyword evidence="3" id="KW-1185">Reference proteome</keyword>
<evidence type="ECO:0000259" key="1">
    <source>
        <dbReference type="Pfam" id="PF11695"/>
    </source>
</evidence>
<gene>
    <name evidence="2" type="ORF">KI659_04495</name>
</gene>
<evidence type="ECO:0000313" key="3">
    <source>
        <dbReference type="Proteomes" id="UP001319104"/>
    </source>
</evidence>
<dbReference type="EMBL" id="JAHCMY010000001">
    <property type="protein sequence ID" value="MBS9523271.1"/>
    <property type="molecule type" value="Genomic_DNA"/>
</dbReference>
<name>A0AAP2CHD8_9BACT</name>
<dbReference type="InterPro" id="IPR021708">
    <property type="entry name" value="DUF3291"/>
</dbReference>
<dbReference type="CDD" id="cd21650">
    <property type="entry name" value="CrtA-like"/>
    <property type="match status" value="1"/>
</dbReference>
<dbReference type="InterPro" id="IPR049574">
    <property type="entry name" value="CrtA-like"/>
</dbReference>
<proteinExistence type="predicted"/>